<dbReference type="Pfam" id="PF02126">
    <property type="entry name" value="PTE"/>
    <property type="match status" value="1"/>
</dbReference>
<keyword evidence="2" id="KW-0378">Hydrolase</keyword>
<dbReference type="CDD" id="cd00530">
    <property type="entry name" value="PTE"/>
    <property type="match status" value="1"/>
</dbReference>
<evidence type="ECO:0000313" key="5">
    <source>
        <dbReference type="EMBL" id="RAX37533.1"/>
    </source>
</evidence>
<dbReference type="SUPFAM" id="SSF51556">
    <property type="entry name" value="Metallo-dependent hydrolases"/>
    <property type="match status" value="1"/>
</dbReference>
<proteinExistence type="inferred from homology"/>
<comment type="similarity">
    <text evidence="4">Belongs to the metallo-dependent hydrolases superfamily. Phosphotriesterase family.</text>
</comment>
<gene>
    <name evidence="5" type="ORF">DQ393_32595</name>
</gene>
<feature type="binding site" evidence="3">
    <location>
        <position position="177"/>
    </location>
    <ligand>
        <name>a divalent metal cation</name>
        <dbReference type="ChEBI" id="CHEBI:60240"/>
        <label>1</label>
    </ligand>
</feature>
<evidence type="ECO:0000256" key="4">
    <source>
        <dbReference type="PROSITE-ProRule" id="PRU00679"/>
    </source>
</evidence>
<evidence type="ECO:0000256" key="1">
    <source>
        <dbReference type="ARBA" id="ARBA00022723"/>
    </source>
</evidence>
<dbReference type="OrthoDB" id="9795018at2"/>
<feature type="binding site" evidence="3">
    <location>
        <position position="209"/>
    </location>
    <ligand>
        <name>a divalent metal cation</name>
        <dbReference type="ChEBI" id="CHEBI:60240"/>
        <label>2</label>
    </ligand>
</feature>
<feature type="binding site" evidence="3">
    <location>
        <position position="36"/>
    </location>
    <ligand>
        <name>a divalent metal cation</name>
        <dbReference type="ChEBI" id="CHEBI:60240"/>
        <label>1</label>
    </ligand>
</feature>
<feature type="binding site" evidence="3">
    <location>
        <position position="177"/>
    </location>
    <ligand>
        <name>a divalent metal cation</name>
        <dbReference type="ChEBI" id="CHEBI:60240"/>
        <label>2</label>
    </ligand>
</feature>
<feature type="binding site" evidence="3">
    <location>
        <position position="238"/>
    </location>
    <ligand>
        <name>a divalent metal cation</name>
        <dbReference type="ChEBI" id="CHEBI:60240"/>
        <label>2</label>
    </ligand>
</feature>
<dbReference type="PROSITE" id="PS01322">
    <property type="entry name" value="PHOSPHOTRIESTERASE_1"/>
    <property type="match status" value="1"/>
</dbReference>
<dbReference type="GO" id="GO:0016788">
    <property type="term" value="F:hydrolase activity, acting on ester bonds"/>
    <property type="evidence" value="ECO:0007669"/>
    <property type="project" value="InterPro"/>
</dbReference>
<dbReference type="InterPro" id="IPR001559">
    <property type="entry name" value="Phosphotriesterase"/>
</dbReference>
<dbReference type="Proteomes" id="UP000251205">
    <property type="component" value="Unassembled WGS sequence"/>
</dbReference>
<reference evidence="5 6" key="1">
    <citation type="submission" date="2018-06" db="EMBL/GenBank/DDBJ databases">
        <title>Whole Genome Sequence of an efficient microsymbiont, Rhizobium tropici.</title>
        <authorList>
            <person name="Srinivasan R."/>
            <person name="Singh H.V."/>
            <person name="Srivastava R."/>
            <person name="Kumari B."/>
            <person name="Radhakrishna A."/>
        </authorList>
    </citation>
    <scope>NUCLEOTIDE SEQUENCE [LARGE SCALE GENOMIC DNA]</scope>
    <source>
        <strain evidence="5 6">IGFRI Rhizo-19</strain>
    </source>
</reference>
<dbReference type="InterPro" id="IPR017947">
    <property type="entry name" value="AryldialkylPase_Zn-BS"/>
</dbReference>
<organism evidence="5 6">
    <name type="scientific">Rhizobium tropici</name>
    <dbReference type="NCBI Taxonomy" id="398"/>
    <lineage>
        <taxon>Bacteria</taxon>
        <taxon>Pseudomonadati</taxon>
        <taxon>Pseudomonadota</taxon>
        <taxon>Alphaproteobacteria</taxon>
        <taxon>Hyphomicrobiales</taxon>
        <taxon>Rhizobiaceae</taxon>
        <taxon>Rhizobium/Agrobacterium group</taxon>
        <taxon>Rhizobium</taxon>
    </lineage>
</organism>
<feature type="binding site" evidence="3">
    <location>
        <position position="34"/>
    </location>
    <ligand>
        <name>a divalent metal cation</name>
        <dbReference type="ChEBI" id="CHEBI:60240"/>
        <label>1</label>
    </ligand>
</feature>
<dbReference type="GO" id="GO:0008270">
    <property type="term" value="F:zinc ion binding"/>
    <property type="evidence" value="ECO:0007669"/>
    <property type="project" value="InterPro"/>
</dbReference>
<dbReference type="EMBL" id="QMKK01000061">
    <property type="protein sequence ID" value="RAX37533.1"/>
    <property type="molecule type" value="Genomic_DNA"/>
</dbReference>
<evidence type="ECO:0000256" key="3">
    <source>
        <dbReference type="PIRSR" id="PIRSR601559-52"/>
    </source>
</evidence>
<sequence>MATDELSPGHLRSGHVMTVSGLVPVSDIGITLMHEHILNDCRCWWHAPKTPDRQYLAESFVCMEILGELRQDPFVNKHNITLDDEKLAVTELEDFAGLGGRTVVEPTCQGIGRDPLALRRISTATGLNIVMGAGFYLGSSHPARVADMSAAQIADEIVSEATVGADGTDVKIGLIGEIGVSSDFTAAEEKSLRGAAQAHVRTGLPLMVHLPGWYRLGHKVLDIVAAEGGDLRHTVLCHMNPSHDDLTYQSELAARGAFLEYDMIGMDFFYADQQVQCPSDEEAARALVKLVEKGHKDRLLLSHDVFLKMMLKHYGGNGYAYVLRHFLPRLKRHGLDDATLDVFMRANPRSVFEADATP</sequence>
<dbReference type="PIRSF" id="PIRSF016839">
    <property type="entry name" value="PhP"/>
    <property type="match status" value="1"/>
</dbReference>
<dbReference type="AlphaFoldDB" id="A0A329Y276"/>
<dbReference type="RefSeq" id="WP_112345798.1">
    <property type="nucleotide sequence ID" value="NZ_QMKK01000061.1"/>
</dbReference>
<evidence type="ECO:0000256" key="2">
    <source>
        <dbReference type="ARBA" id="ARBA00022801"/>
    </source>
</evidence>
<evidence type="ECO:0000313" key="6">
    <source>
        <dbReference type="Proteomes" id="UP000251205"/>
    </source>
</evidence>
<comment type="caution">
    <text evidence="5">The sequence shown here is derived from an EMBL/GenBank/DDBJ whole genome shotgun (WGS) entry which is preliminary data.</text>
</comment>
<dbReference type="InterPro" id="IPR032466">
    <property type="entry name" value="Metal_Hydrolase"/>
</dbReference>
<dbReference type="PROSITE" id="PS51347">
    <property type="entry name" value="PHOSPHOTRIESTERASE_2"/>
    <property type="match status" value="1"/>
</dbReference>
<comment type="caution">
    <text evidence="4">Lacks conserved residue(s) required for the propagation of feature annotation.</text>
</comment>
<feature type="binding site" evidence="3">
    <location>
        <position position="304"/>
    </location>
    <ligand>
        <name>a divalent metal cation</name>
        <dbReference type="ChEBI" id="CHEBI:60240"/>
        <label>1</label>
    </ligand>
</feature>
<name>A0A329Y276_RHITR</name>
<keyword evidence="1 3" id="KW-0479">Metal-binding</keyword>
<protein>
    <submittedName>
        <fullName evidence="5">Phosphotriesterase-related protein</fullName>
    </submittedName>
</protein>
<dbReference type="Gene3D" id="3.20.20.140">
    <property type="entry name" value="Metal-dependent hydrolases"/>
    <property type="match status" value="1"/>
</dbReference>
<dbReference type="PANTHER" id="PTHR10819">
    <property type="entry name" value="PHOSPHOTRIESTERASE-RELATED"/>
    <property type="match status" value="1"/>
</dbReference>
<accession>A0A329Y276</accession>
<comment type="cofactor">
    <cofactor evidence="3">
        <name>a divalent metal cation</name>
        <dbReference type="ChEBI" id="CHEBI:60240"/>
    </cofactor>
    <text evidence="3">Binds 2 divalent metal cations per subunit.</text>
</comment>
<dbReference type="PANTHER" id="PTHR10819:SF3">
    <property type="entry name" value="PHOSPHOTRIESTERASE-RELATED PROTEIN"/>
    <property type="match status" value="1"/>
</dbReference>